<evidence type="ECO:0000313" key="2">
    <source>
        <dbReference type="RefSeq" id="XP_002732460.1"/>
    </source>
</evidence>
<dbReference type="InterPro" id="IPR032710">
    <property type="entry name" value="NTF2-like_dom_sf"/>
</dbReference>
<dbReference type="Gene3D" id="3.10.450.50">
    <property type="match status" value="1"/>
</dbReference>
<name>A0ABM0GLC3_SACKO</name>
<dbReference type="Proteomes" id="UP000694865">
    <property type="component" value="Unplaced"/>
</dbReference>
<dbReference type="SUPFAM" id="SSF54427">
    <property type="entry name" value="NTF2-like"/>
    <property type="match status" value="1"/>
</dbReference>
<sequence length="125" mass="14724">MATDHLKNELEYRVKTMEYMFDHKDWTGLKTVYTPDCRRMRNGKISKGFQDTLQWIKTIRDEFEIDVTLDEYGVIIEDQLAYSLNSYTMSKDGAVIGNAKLMIIWKKVGGIYLIDMENSNYVYIE</sequence>
<proteinExistence type="predicted"/>
<organism evidence="1 2">
    <name type="scientific">Saccoglossus kowalevskii</name>
    <name type="common">Acorn worm</name>
    <dbReference type="NCBI Taxonomy" id="10224"/>
    <lineage>
        <taxon>Eukaryota</taxon>
        <taxon>Metazoa</taxon>
        <taxon>Hemichordata</taxon>
        <taxon>Enteropneusta</taxon>
        <taxon>Harrimaniidae</taxon>
        <taxon>Saccoglossus</taxon>
    </lineage>
</organism>
<evidence type="ECO:0000313" key="1">
    <source>
        <dbReference type="Proteomes" id="UP000694865"/>
    </source>
</evidence>
<gene>
    <name evidence="2" type="primary">LOC100374262</name>
</gene>
<keyword evidence="1" id="KW-1185">Reference proteome</keyword>
<dbReference type="GeneID" id="100374262"/>
<dbReference type="RefSeq" id="XP_002732460.1">
    <property type="nucleotide sequence ID" value="XM_002732414.2"/>
</dbReference>
<accession>A0ABM0GLC3</accession>
<reference evidence="2" key="1">
    <citation type="submission" date="2025-08" db="UniProtKB">
        <authorList>
            <consortium name="RefSeq"/>
        </authorList>
    </citation>
    <scope>IDENTIFICATION</scope>
    <source>
        <tissue evidence="2">Testes</tissue>
    </source>
</reference>
<protein>
    <submittedName>
        <fullName evidence="2">Uncharacterized protein LOC100374262</fullName>
    </submittedName>
</protein>